<dbReference type="AlphaFoldDB" id="A0A1L4BJ34"/>
<protein>
    <submittedName>
        <fullName evidence="2">Potassium channel toxin</fullName>
    </submittedName>
</protein>
<keyword evidence="2" id="KW-0406">Ion transport</keyword>
<feature type="signal peptide" evidence="1">
    <location>
        <begin position="1"/>
        <end position="25"/>
    </location>
</feature>
<reference evidence="2" key="1">
    <citation type="journal article" date="2016" name="Toxicon">
        <title>The first report on transcriptome analysis of the venom gland of Iranian scorpion, Hemiscorpius lepturus.</title>
        <authorList>
            <person name="Kazemi-Lomedasht F."/>
            <person name="Khalaj V."/>
            <person name="Bagheri K.P."/>
            <person name="Behdani M."/>
            <person name="Shahbazzadeh D."/>
        </authorList>
    </citation>
    <scope>NUCLEOTIDE SEQUENCE</scope>
    <source>
        <strain evidence="2">HLKTx6</strain>
        <tissue evidence="2">Venom gland</tissue>
    </source>
</reference>
<feature type="chain" id="PRO_5012769546" evidence="1">
    <location>
        <begin position="26"/>
        <end position="64"/>
    </location>
</feature>
<proteinExistence type="evidence at transcript level"/>
<accession>A0A1L4BJ34</accession>
<keyword evidence="2" id="KW-0813">Transport</keyword>
<organism evidence="2">
    <name type="scientific">Hemiscorpius lepturus</name>
    <name type="common">Scorpion</name>
    <dbReference type="NCBI Taxonomy" id="520031"/>
    <lineage>
        <taxon>Eukaryota</taxon>
        <taxon>Metazoa</taxon>
        <taxon>Ecdysozoa</taxon>
        <taxon>Arthropoda</taxon>
        <taxon>Chelicerata</taxon>
        <taxon>Arachnida</taxon>
        <taxon>Scorpiones</taxon>
        <taxon>Iurida</taxon>
        <taxon>Scorpionoidea</taxon>
        <taxon>Hemiscorpiidae</taxon>
    </lineage>
</organism>
<dbReference type="GO" id="GO:0034220">
    <property type="term" value="P:monoatomic ion transmembrane transport"/>
    <property type="evidence" value="ECO:0007669"/>
    <property type="project" value="UniProtKB-KW"/>
</dbReference>
<evidence type="ECO:0000313" key="2">
    <source>
        <dbReference type="EMBL" id="API81324.1"/>
    </source>
</evidence>
<keyword evidence="2" id="KW-0407">Ion channel</keyword>
<dbReference type="EMBL" id="KX874536">
    <property type="protein sequence ID" value="API81324.1"/>
    <property type="molecule type" value="mRNA"/>
</dbReference>
<evidence type="ECO:0000256" key="1">
    <source>
        <dbReference type="SAM" id="SignalP"/>
    </source>
</evidence>
<sequence length="64" mass="7063">MNKVACYILICVMVLYISKIPFSDGVSAGCPMFQSMCSTYCKKGRYGSKGRCIGPDSKQCKCYV</sequence>
<keyword evidence="1" id="KW-0732">Signal</keyword>
<name>A0A1L4BJ34_HEMLE</name>